<feature type="region of interest" description="Disordered" evidence="3">
    <location>
        <begin position="185"/>
        <end position="243"/>
    </location>
</feature>
<evidence type="ECO:0000256" key="3">
    <source>
        <dbReference type="SAM" id="MobiDB-lite"/>
    </source>
</evidence>
<feature type="compositionally biased region" description="Basic and acidic residues" evidence="3">
    <location>
        <begin position="1141"/>
        <end position="1151"/>
    </location>
</feature>
<evidence type="ECO:0000259" key="4">
    <source>
        <dbReference type="PROSITE" id="PS51898"/>
    </source>
</evidence>
<feature type="region of interest" description="Disordered" evidence="3">
    <location>
        <begin position="1106"/>
        <end position="1151"/>
    </location>
</feature>
<dbReference type="PANTHER" id="PTHR30349">
    <property type="entry name" value="PHAGE INTEGRASE-RELATED"/>
    <property type="match status" value="1"/>
</dbReference>
<dbReference type="GO" id="GO:0006310">
    <property type="term" value="P:DNA recombination"/>
    <property type="evidence" value="ECO:0007669"/>
    <property type="project" value="UniProtKB-KW"/>
</dbReference>
<keyword evidence="6" id="KW-1185">Reference proteome</keyword>
<dbReference type="InterPro" id="IPR011010">
    <property type="entry name" value="DNA_brk_join_enz"/>
</dbReference>
<dbReference type="GO" id="GO:0015074">
    <property type="term" value="P:DNA integration"/>
    <property type="evidence" value="ECO:0007669"/>
    <property type="project" value="UniProtKB-KW"/>
</dbReference>
<feature type="compositionally biased region" description="Acidic residues" evidence="3">
    <location>
        <begin position="216"/>
        <end position="238"/>
    </location>
</feature>
<accession>A0A9X4LKJ3</accession>
<dbReference type="GO" id="GO:0003677">
    <property type="term" value="F:DNA binding"/>
    <property type="evidence" value="ECO:0007669"/>
    <property type="project" value="InterPro"/>
</dbReference>
<dbReference type="SUPFAM" id="SSF56349">
    <property type="entry name" value="DNA breaking-rejoining enzymes"/>
    <property type="match status" value="1"/>
</dbReference>
<evidence type="ECO:0000313" key="5">
    <source>
        <dbReference type="EMBL" id="MDG0865325.1"/>
    </source>
</evidence>
<dbReference type="RefSeq" id="WP_268154657.1">
    <property type="nucleotide sequence ID" value="NZ_JAPPUW010000043.1"/>
</dbReference>
<dbReference type="PROSITE" id="PS51898">
    <property type="entry name" value="TYR_RECOMBINASE"/>
    <property type="match status" value="1"/>
</dbReference>
<sequence length="1836" mass="203739">MPQEAQVGHIGPSWNVLTELLPARAETWRAACESRRALQIVDGWFDLQLAQLIDTPPLHSFLDHRAGDYPLADLLSCQAPEVNFEAHQQLRALLLVGPVLKLEQSRLLAAVADGARKAAELRGTWATLIPPRLASFDLVELVEHIAGHVAKLASVTSDLNRPQQTWLIDLARWCELVRQSLRRSRPASRPVAPIRPPVPSQVPGDDDFRPALLDALPDDPEEPEDGLDEGAGDTADDPESPHDLMVALPEKEGQPESHQAAEARRARTGFFTARENQHLVWDNQRLTPVDAANLVVHLESILNDESAAERNAAGVLGLVMCVGTLTEDVAGLSRGRKTDGSWLGDRCFHRFVPAQKSAWQPADQLVGRVNARASHVALSLPKPVADWLDALLPPKDERPIADALGLSTLDVVQIARGLLARLRAEGGGQQTLSRVENWLPVALSQGHEGRAPDHVPGHLLCGVMDGQRCPAAYYRAYPSDQLAAHHREVLTWQGWRLDALPPSAPGSWLGSALNPRAGELRRDLDAVREWALSVAQDAARPLHERHNAREAADVLGLSLQQGLRAVSDPMESLDLIDTNRQKLLVDDKFQSVARSHRLIVLSAFGCAAVASQTDHLWRLIAELMPVAPETAQRIRCALERPEWRAAPFRFFLNEKLEIERISWRTLRKTLGERWPWPLNVGRHAGSIELLARGVEDRALQSFYGHVQLGTQNRSTWSPLADEHLFSSLRTALDGWAMDLGLQTMPTFLERPAANALMPSLSPKPTPMLFGHERRAARRAAQWMRMREDVEGWALHQLDGRAPSQLNQADIDKLFEHVRRSTSNATSGAASTRFELMRALLLDWISQHDLSDLELPAVGLSLRDHAHVCPLDGLSAARWLDQYDRALSEYWDAQRAAWKRGEEVASAIDANALVLTLCTVGLAIDPEIWTTWLKAPAMFKRSQDPDGVRWLHLPLPSGNLRQYAIPPTLAALLHRVDSAAWARVSDKSLDAALRALCRAAKVQDPGGFWKFLSRLQGALAADCPGLVLGQADGSHKSVSPSWLHAERLGGAAPTKVSLDAIGARQDERSLALGEVAERADFVTKVDVAQVRVFRAAMLKAMATLVHGSASTKKDKSQPRTPTVSVQPAGLPVAPVTDSTDEPDGKQGRAKSPLDRCLAELDQMASGVLKQAGMPAICILMHRWVRHLVTSEYEPKKRYAPKTIRNYWFSWSIRLIEEIPDVDPRLMLSNELEELYSAIVDDAVLDDKTHLYAPARNFHRWLALNEGVPDIDWSEFRALAGVDHQYVNANVVELNEYRSALELLLHDPWADKRRRLMQAAVLVLLYRFGLRIGEATGLQVGDLRFDRRLGIWWVRVRGNSYRRLKTEAARRSVPCLEPLDKMEVDILRQWERHVVEGADADAKQPLFAQAAAGTNAQEFVPKQAIARRLAEALRCATGDPTIRVHHCRHSWATRMLAEVAAPEEVIGSLLPLSLQLVNEVDPSRRLVWGIAVLLGHASPATTLNVYGHAGHRWLYQWCRRTRWNYWSARDDQFLAWCGDRNVKSLQKQRQRWTAKGDQFGDSLIEFIAPDWRVQGERADRPLVLTPVKAVPSVGWLVSALSVLQFAIRAHDDEGMKAADVMLEDEAWVEAILAAARSWSDRLLDEGRALKHGLWVDRSLEQTILKGDPIQEALKLFESWPADRLEAFSALAGQHLHVGSRVMLVGDVVTAQAVTSVLKATFGEERVELLLPGEADPVGEAVAGKGRAKRPRRQYASPSGGLVPLEDEARLLGLPVNLHGRVPMMRDDWHARGRGTRRLAIRVRRNEDGPVQTAVAMAAAGLVLLVAVRAKDQLESSAS</sequence>
<name>A0A9X4LKJ3_9BURK</name>
<protein>
    <recommendedName>
        <fullName evidence="4">Tyr recombinase domain-containing protein</fullName>
    </recommendedName>
</protein>
<feature type="domain" description="Tyr recombinase" evidence="4">
    <location>
        <begin position="1285"/>
        <end position="1517"/>
    </location>
</feature>
<dbReference type="EMBL" id="SGUG01000065">
    <property type="protein sequence ID" value="MDG0865325.1"/>
    <property type="molecule type" value="Genomic_DNA"/>
</dbReference>
<reference evidence="5" key="1">
    <citation type="submission" date="2019-02" db="EMBL/GenBank/DDBJ databases">
        <title>Draft genome of the type strain Pelomonas aquatica CCUG 52575T.</title>
        <authorList>
            <person name="Gomila M."/>
            <person name="Lalucat J."/>
        </authorList>
    </citation>
    <scope>NUCLEOTIDE SEQUENCE</scope>
    <source>
        <strain evidence="5">CCUG 52575</strain>
    </source>
</reference>
<organism evidence="5 6">
    <name type="scientific">Pelomonas aquatica</name>
    <dbReference type="NCBI Taxonomy" id="431058"/>
    <lineage>
        <taxon>Bacteria</taxon>
        <taxon>Pseudomonadati</taxon>
        <taxon>Pseudomonadota</taxon>
        <taxon>Betaproteobacteria</taxon>
        <taxon>Burkholderiales</taxon>
        <taxon>Sphaerotilaceae</taxon>
        <taxon>Roseateles</taxon>
    </lineage>
</organism>
<proteinExistence type="predicted"/>
<gene>
    <name evidence="5" type="ORF">EXJ73_22955</name>
</gene>
<dbReference type="Proteomes" id="UP001152766">
    <property type="component" value="Unassembled WGS sequence"/>
</dbReference>
<dbReference type="PANTHER" id="PTHR30349:SF88">
    <property type="entry name" value="BLL1584 PROTEIN"/>
    <property type="match status" value="1"/>
</dbReference>
<dbReference type="Gene3D" id="1.10.443.10">
    <property type="entry name" value="Intergrase catalytic core"/>
    <property type="match status" value="1"/>
</dbReference>
<dbReference type="Pfam" id="PF00589">
    <property type="entry name" value="Phage_integrase"/>
    <property type="match status" value="1"/>
</dbReference>
<evidence type="ECO:0000313" key="6">
    <source>
        <dbReference type="Proteomes" id="UP001152766"/>
    </source>
</evidence>
<dbReference type="InterPro" id="IPR002104">
    <property type="entry name" value="Integrase_catalytic"/>
</dbReference>
<dbReference type="InterPro" id="IPR013762">
    <property type="entry name" value="Integrase-like_cat_sf"/>
</dbReference>
<keyword evidence="2" id="KW-0233">DNA recombination</keyword>
<comment type="caution">
    <text evidence="5">The sequence shown here is derived from an EMBL/GenBank/DDBJ whole genome shotgun (WGS) entry which is preliminary data.</text>
</comment>
<evidence type="ECO:0000256" key="1">
    <source>
        <dbReference type="ARBA" id="ARBA00022908"/>
    </source>
</evidence>
<evidence type="ECO:0000256" key="2">
    <source>
        <dbReference type="ARBA" id="ARBA00023172"/>
    </source>
</evidence>
<keyword evidence="1" id="KW-0229">DNA integration</keyword>
<dbReference type="InterPro" id="IPR050090">
    <property type="entry name" value="Tyrosine_recombinase_XerCD"/>
</dbReference>